<proteinExistence type="predicted"/>
<reference evidence="2 3" key="1">
    <citation type="journal article" date="2011" name="J. Bacteriol.">
        <title>Genome sequence of Halorhabdus tiamatea, the first archaeon isolated from a deep-sea anoxic brine lake.</title>
        <authorList>
            <person name="Antunes A."/>
            <person name="Alam I."/>
            <person name="Bajic V.B."/>
            <person name="Stingl U."/>
        </authorList>
    </citation>
    <scope>NUCLEOTIDE SEQUENCE [LARGE SCALE GENOMIC DNA]</scope>
    <source>
        <strain evidence="2 3">SARL4B</strain>
    </source>
</reference>
<sequence length="38" mass="4525">MVIIYVIEICDNIAMIVFCAILYLLTFAHFRIIVWCFL</sequence>
<dbReference type="Proteomes" id="UP000003861">
    <property type="component" value="Unassembled WGS sequence"/>
</dbReference>
<evidence type="ECO:0000256" key="1">
    <source>
        <dbReference type="SAM" id="Phobius"/>
    </source>
</evidence>
<keyword evidence="1" id="KW-0812">Transmembrane</keyword>
<accession>U2FBG3</accession>
<name>U2FBG3_9EURY</name>
<evidence type="ECO:0000313" key="2">
    <source>
        <dbReference type="EMBL" id="ERJ07355.1"/>
    </source>
</evidence>
<protein>
    <submittedName>
        <fullName evidence="2">Uncharacterized protein</fullName>
    </submittedName>
</protein>
<organism evidence="2 3">
    <name type="scientific">Halorhabdus tiamatea SARL4B</name>
    <dbReference type="NCBI Taxonomy" id="1033806"/>
    <lineage>
        <taxon>Archaea</taxon>
        <taxon>Methanobacteriati</taxon>
        <taxon>Methanobacteriota</taxon>
        <taxon>Stenosarchaea group</taxon>
        <taxon>Halobacteria</taxon>
        <taxon>Halobacteriales</taxon>
        <taxon>Haloarculaceae</taxon>
        <taxon>Halorhabdus</taxon>
    </lineage>
</organism>
<reference evidence="2 3" key="2">
    <citation type="journal article" date="2013" name="PLoS ONE">
        <title>INDIGO - INtegrated Data Warehouse of MIcrobial GenOmes with Examples from the Red Sea Extremophiles.</title>
        <authorList>
            <person name="Alam I."/>
            <person name="Antunes A."/>
            <person name="Kamau A.A."/>
            <person name="Ba Alawi W."/>
            <person name="Kalkatawi M."/>
            <person name="Stingl U."/>
            <person name="Bajic V.B."/>
        </authorList>
    </citation>
    <scope>NUCLEOTIDE SEQUENCE [LARGE SCALE GENOMIC DNA]</scope>
    <source>
        <strain evidence="2 3">SARL4B</strain>
    </source>
</reference>
<comment type="caution">
    <text evidence="2">The sequence shown here is derived from an EMBL/GenBank/DDBJ whole genome shotgun (WGS) entry which is preliminary data.</text>
</comment>
<keyword evidence="1" id="KW-1133">Transmembrane helix</keyword>
<dbReference type="EMBL" id="AFNT02000003">
    <property type="protein sequence ID" value="ERJ07355.1"/>
    <property type="molecule type" value="Genomic_DNA"/>
</dbReference>
<keyword evidence="1" id="KW-0472">Membrane</keyword>
<evidence type="ECO:0000313" key="3">
    <source>
        <dbReference type="Proteomes" id="UP000003861"/>
    </source>
</evidence>
<dbReference type="AlphaFoldDB" id="U2FBG3"/>
<gene>
    <name evidence="2" type="ORF">HLRTI_000396</name>
</gene>
<feature type="transmembrane region" description="Helical" evidence="1">
    <location>
        <begin position="12"/>
        <end position="37"/>
    </location>
</feature>